<evidence type="ECO:0000313" key="4">
    <source>
        <dbReference type="Proteomes" id="UP000600214"/>
    </source>
</evidence>
<dbReference type="PANTHER" id="PTHR36848:SF2">
    <property type="entry name" value="SECRETED PROTEIN"/>
    <property type="match status" value="1"/>
</dbReference>
<evidence type="ECO:0000259" key="2">
    <source>
        <dbReference type="Pfam" id="PF22666"/>
    </source>
</evidence>
<gene>
    <name evidence="3" type="ORF">GCM10007423_23770</name>
</gene>
<dbReference type="RefSeq" id="WP_188931963.1">
    <property type="nucleotide sequence ID" value="NZ_BMIA01000001.1"/>
</dbReference>
<feature type="domain" description="Beta-mannosidase-like galactose-binding" evidence="2">
    <location>
        <begin position="804"/>
        <end position="910"/>
    </location>
</feature>
<dbReference type="InterPro" id="IPR008979">
    <property type="entry name" value="Galactose-bd-like_sf"/>
</dbReference>
<evidence type="ECO:0000256" key="1">
    <source>
        <dbReference type="ARBA" id="ARBA00022801"/>
    </source>
</evidence>
<dbReference type="Gene3D" id="2.60.120.260">
    <property type="entry name" value="Galactose-binding domain-like"/>
    <property type="match status" value="1"/>
</dbReference>
<dbReference type="Proteomes" id="UP000600214">
    <property type="component" value="Unassembled WGS sequence"/>
</dbReference>
<reference evidence="4" key="1">
    <citation type="journal article" date="2019" name="Int. J. Syst. Evol. Microbiol.">
        <title>The Global Catalogue of Microorganisms (GCM) 10K type strain sequencing project: providing services to taxonomists for standard genome sequencing and annotation.</title>
        <authorList>
            <consortium name="The Broad Institute Genomics Platform"/>
            <consortium name="The Broad Institute Genome Sequencing Center for Infectious Disease"/>
            <person name="Wu L."/>
            <person name="Ma J."/>
        </authorList>
    </citation>
    <scope>NUCLEOTIDE SEQUENCE [LARGE SCALE GENOMIC DNA]</scope>
    <source>
        <strain evidence="4">CGMCC 1.15288</strain>
    </source>
</reference>
<dbReference type="EMBL" id="BMIA01000001">
    <property type="protein sequence ID" value="GGH33473.1"/>
    <property type="molecule type" value="Genomic_DNA"/>
</dbReference>
<dbReference type="InterPro" id="IPR054593">
    <property type="entry name" value="Beta-mannosidase-like_N2"/>
</dbReference>
<dbReference type="PANTHER" id="PTHR36848">
    <property type="entry name" value="DNA-BINDING PROTEIN (PUTATIVE SECRETED PROTEIN)-RELATED"/>
    <property type="match status" value="1"/>
</dbReference>
<dbReference type="Pfam" id="PF22666">
    <property type="entry name" value="Glyco_hydro_2_N2"/>
    <property type="match status" value="1"/>
</dbReference>
<comment type="caution">
    <text evidence="3">The sequence shown here is derived from an EMBL/GenBank/DDBJ whole genome shotgun (WGS) entry which is preliminary data.</text>
</comment>
<accession>A0ABQ1YR05</accession>
<evidence type="ECO:0000313" key="3">
    <source>
        <dbReference type="EMBL" id="GGH33473.1"/>
    </source>
</evidence>
<dbReference type="SUPFAM" id="SSF49785">
    <property type="entry name" value="Galactose-binding domain-like"/>
    <property type="match status" value="1"/>
</dbReference>
<dbReference type="InterPro" id="IPR053161">
    <property type="entry name" value="Ulvan_degrading_GH"/>
</dbReference>
<protein>
    <recommendedName>
        <fullName evidence="2">Beta-mannosidase-like galactose-binding domain-containing protein</fullName>
    </recommendedName>
</protein>
<proteinExistence type="predicted"/>
<name>A0ABQ1YR05_9BACT</name>
<dbReference type="Pfam" id="PF17132">
    <property type="entry name" value="Glyco_hydro_106"/>
    <property type="match status" value="1"/>
</dbReference>
<keyword evidence="1" id="KW-0378">Hydrolase</keyword>
<sequence>MKVIVPLLLATTVSIAQVLPDSSKNQASHWLNPFNFNLASFQKPSQSFAPMARWWWPGNDVEPEELKREMNLFADHFFGGVEVQPLNIVIPMNEKTRPKVTSWDTPAYYKNLTVVMEEARKRKLIVDVTNGSGWPPGGPFLAPEDGFLSLEYGAVTVSGGTKQSIPLPRLPNKTMVPSRLQAVVVAKLSNDTDTGELVPLDVASTRVVTSWVQNDTLIWNFPEGKWKVIAFWAVPSGEQTNIAATPKQGPVVDHLDSTKVLKLYSHLFGSRTGLQPYFGNPFRAVFNDSYEFKANRHYSPDFIAYFKKKRGYDITPYLPANMQRKYNFVGYLNPHAKPDFTFSNQDWRLRYDYDITLGELLGEHFFKTSKKWMESRGLLHRTQAYGLNMDMLAMAGLASIPETESMLGSEAAMKVMTSGALLYNRPLMTAESVVFGNRAYTTTPSKIKFAVDKLFAAGVNQVIYHGVPYRYKPEKLGPEGWYPFSSPFIAGINFSSNLGEANIFWKDQKQVNEYVGRVQYALRSGKPQADVLIYFPFLSVEDMPANPEEILSNGYLPDVEGPLPKGDEHVNAAKVEWAGKIYPLINELEASGVSWAWVNDASIQEAQLQKDGRLNIRDNHISALILAYDSTIHLKTAERIRRLASGGMRLLAVGSVPTKQPSFLNWKQNDEKTAQCIAAALKGKNSLHTNDIGQLRAWIKDLPQPIQFKEPSSFTRQARREMSDGSRIHFIWNKSAAWQSLDLVLDKRYKHSYWLDATTGAIIANSSSTVSYQLAPFSSVLFYASQNSDTADSSAKASTARVNPTEAVLSLSNWDIRVDSVLLKNTVLFDWKSDSLLRFSSADGIYNSTFQWKQGSADKHFFLDLGKVCFTAEVYINNVFVGKRIFPPYLLDITRFLKSGNNTIQVRVTPGQLNEFIGKAKNGDAKYRQFKGKEDQIMPAGLLGPVLIRPEKVADSH</sequence>
<dbReference type="NCBIfam" id="NF045579">
    <property type="entry name" value="rhamnoside_JR"/>
    <property type="match status" value="1"/>
</dbReference>
<keyword evidence="4" id="KW-1185">Reference proteome</keyword>
<organism evidence="3 4">
    <name type="scientific">Dyadobacter endophyticus</name>
    <dbReference type="NCBI Taxonomy" id="1749036"/>
    <lineage>
        <taxon>Bacteria</taxon>
        <taxon>Pseudomonadati</taxon>
        <taxon>Bacteroidota</taxon>
        <taxon>Cytophagia</taxon>
        <taxon>Cytophagales</taxon>
        <taxon>Spirosomataceae</taxon>
        <taxon>Dyadobacter</taxon>
    </lineage>
</organism>